<keyword evidence="1" id="KW-0805">Transcription regulation</keyword>
<sequence length="174" mass="19508">MPNRRPRPERAYEPKEIDGLDRRILAELQVDARLSLAELGRRVNLSAPAVADRIQRLEETGVITGYHAAVDPSTVGFPVTVLVRINPAVRELPRIAKLAEETPEIVECYRITGDDCLYFIAHLRAVEHLEPILDRFAPYGRTTTSLVHAATVPRRPLPLGAPDRPDRPDRPEAE</sequence>
<proteinExistence type="predicted"/>
<keyword evidence="2" id="KW-0238">DNA-binding</keyword>
<dbReference type="Proteomes" id="UP000730482">
    <property type="component" value="Unassembled WGS sequence"/>
</dbReference>
<dbReference type="SUPFAM" id="SSF54909">
    <property type="entry name" value="Dimeric alpha+beta barrel"/>
    <property type="match status" value="1"/>
</dbReference>
<evidence type="ECO:0000256" key="4">
    <source>
        <dbReference type="SAM" id="MobiDB-lite"/>
    </source>
</evidence>
<keyword evidence="3" id="KW-0804">Transcription</keyword>
<dbReference type="RefSeq" id="WP_212007309.1">
    <property type="nucleotide sequence ID" value="NZ_JAAFYZ010000004.1"/>
</dbReference>
<evidence type="ECO:0000313" key="6">
    <source>
        <dbReference type="EMBL" id="MBS2545648.1"/>
    </source>
</evidence>
<reference evidence="6 7" key="1">
    <citation type="submission" date="2020-02" db="EMBL/GenBank/DDBJ databases">
        <title>Acidophilic actinobacteria isolated from forest soil.</title>
        <authorList>
            <person name="Golinska P."/>
        </authorList>
    </citation>
    <scope>NUCLEOTIDE SEQUENCE [LARGE SCALE GENOMIC DNA]</scope>
    <source>
        <strain evidence="6 7">NL8</strain>
    </source>
</reference>
<organism evidence="6 7">
    <name type="scientific">Catenulispora pinistramenti</name>
    <dbReference type="NCBI Taxonomy" id="2705254"/>
    <lineage>
        <taxon>Bacteria</taxon>
        <taxon>Bacillati</taxon>
        <taxon>Actinomycetota</taxon>
        <taxon>Actinomycetes</taxon>
        <taxon>Catenulisporales</taxon>
        <taxon>Catenulisporaceae</taxon>
        <taxon>Catenulispora</taxon>
    </lineage>
</organism>
<feature type="domain" description="HTH asnC-type" evidence="5">
    <location>
        <begin position="17"/>
        <end position="78"/>
    </location>
</feature>
<keyword evidence="7" id="KW-1185">Reference proteome</keyword>
<dbReference type="Pfam" id="PF01037">
    <property type="entry name" value="AsnC_trans_reg"/>
    <property type="match status" value="1"/>
</dbReference>
<dbReference type="Pfam" id="PF13404">
    <property type="entry name" value="HTH_AsnC-type"/>
    <property type="match status" value="1"/>
</dbReference>
<dbReference type="EMBL" id="JAAFYZ010000004">
    <property type="protein sequence ID" value="MBS2545648.1"/>
    <property type="molecule type" value="Genomic_DNA"/>
</dbReference>
<dbReference type="PROSITE" id="PS50956">
    <property type="entry name" value="HTH_ASNC_2"/>
    <property type="match status" value="1"/>
</dbReference>
<dbReference type="PRINTS" id="PR00033">
    <property type="entry name" value="HTHASNC"/>
</dbReference>
<dbReference type="InterPro" id="IPR036388">
    <property type="entry name" value="WH-like_DNA-bd_sf"/>
</dbReference>
<dbReference type="InterPro" id="IPR019887">
    <property type="entry name" value="Tscrpt_reg_AsnC/Lrp_C"/>
</dbReference>
<evidence type="ECO:0000256" key="1">
    <source>
        <dbReference type="ARBA" id="ARBA00023015"/>
    </source>
</evidence>
<accession>A0ABS5KHE5</accession>
<evidence type="ECO:0000256" key="3">
    <source>
        <dbReference type="ARBA" id="ARBA00023163"/>
    </source>
</evidence>
<dbReference type="InterPro" id="IPR011991">
    <property type="entry name" value="ArsR-like_HTH"/>
</dbReference>
<evidence type="ECO:0000259" key="5">
    <source>
        <dbReference type="PROSITE" id="PS50956"/>
    </source>
</evidence>
<dbReference type="SMART" id="SM00344">
    <property type="entry name" value="HTH_ASNC"/>
    <property type="match status" value="1"/>
</dbReference>
<dbReference type="PROSITE" id="PS00519">
    <property type="entry name" value="HTH_ASNC_1"/>
    <property type="match status" value="1"/>
</dbReference>
<dbReference type="InterPro" id="IPR019885">
    <property type="entry name" value="Tscrpt_reg_HTH_AsnC-type_CS"/>
</dbReference>
<dbReference type="InterPro" id="IPR036390">
    <property type="entry name" value="WH_DNA-bd_sf"/>
</dbReference>
<comment type="caution">
    <text evidence="6">The sequence shown here is derived from an EMBL/GenBank/DDBJ whole genome shotgun (WGS) entry which is preliminary data.</text>
</comment>
<feature type="region of interest" description="Disordered" evidence="4">
    <location>
        <begin position="152"/>
        <end position="174"/>
    </location>
</feature>
<gene>
    <name evidence="6" type="ORF">KGQ19_02075</name>
</gene>
<dbReference type="PANTHER" id="PTHR30154">
    <property type="entry name" value="LEUCINE-RESPONSIVE REGULATORY PROTEIN"/>
    <property type="match status" value="1"/>
</dbReference>
<evidence type="ECO:0000313" key="7">
    <source>
        <dbReference type="Proteomes" id="UP000730482"/>
    </source>
</evidence>
<feature type="compositionally biased region" description="Basic and acidic residues" evidence="4">
    <location>
        <begin position="163"/>
        <end position="174"/>
    </location>
</feature>
<dbReference type="CDD" id="cd00090">
    <property type="entry name" value="HTH_ARSR"/>
    <property type="match status" value="1"/>
</dbReference>
<dbReference type="SUPFAM" id="SSF46785">
    <property type="entry name" value="Winged helix' DNA-binding domain"/>
    <property type="match status" value="1"/>
</dbReference>
<dbReference type="PANTHER" id="PTHR30154:SF53">
    <property type="entry name" value="HTH-TYPE TRANSCRIPTIONAL REGULATOR LRPC"/>
    <property type="match status" value="1"/>
</dbReference>
<evidence type="ECO:0000256" key="2">
    <source>
        <dbReference type="ARBA" id="ARBA00023125"/>
    </source>
</evidence>
<dbReference type="InterPro" id="IPR019888">
    <property type="entry name" value="Tscrpt_reg_AsnC-like"/>
</dbReference>
<name>A0ABS5KHE5_9ACTN</name>
<dbReference type="InterPro" id="IPR000485">
    <property type="entry name" value="AsnC-type_HTH_dom"/>
</dbReference>
<dbReference type="Gene3D" id="3.30.70.920">
    <property type="match status" value="1"/>
</dbReference>
<dbReference type="Gene3D" id="1.10.10.10">
    <property type="entry name" value="Winged helix-like DNA-binding domain superfamily/Winged helix DNA-binding domain"/>
    <property type="match status" value="1"/>
</dbReference>
<protein>
    <submittedName>
        <fullName evidence="6">Lrp/AsnC family transcriptional regulator</fullName>
    </submittedName>
</protein>
<feature type="compositionally biased region" description="Low complexity" evidence="4">
    <location>
        <begin position="153"/>
        <end position="162"/>
    </location>
</feature>
<dbReference type="InterPro" id="IPR011008">
    <property type="entry name" value="Dimeric_a/b-barrel"/>
</dbReference>